<protein>
    <recommendedName>
        <fullName evidence="2 6">Adenine deaminase</fullName>
        <shortName evidence="6">Adenase</shortName>
        <shortName evidence="6">Adenine aminase</shortName>
        <ecNumber evidence="2 6">3.5.4.2</ecNumber>
    </recommendedName>
</protein>
<evidence type="ECO:0000313" key="10">
    <source>
        <dbReference type="Proteomes" id="UP001623591"/>
    </source>
</evidence>
<sequence>MLNLKNDIAIAAGKIAAPLVLKNAKIVNVFNQTIEENDIAINGDKIVGIGKYNGTHEIDCNGLYAAPGFIDAHVHIESSMVTPEVFSHLLIRKGVTTAVVDPHEIANALGKKGIDFMLENSKKSVMDLFFMLPSCVPCTEFEDTGAVLLAEDLKSYINDEKVLGLGEVMDTPAVINCDTDMLKKLEAFENKHIDGHCPGINDKWLNAYLCSHIKTDHESSTYEEALVKVQRGMYVMLREGSATRNLKDLLPAVNNNNYSRFLFCTDDRHIHDLIEEGTIDNSVRLAIEQGLDPIKAYTIASINAAQCYGLRDRGAIAPGYKADLVIFEDLSKLKIKSVLKQGKIYNENITYSSYDLGSSVNLNSVTSDDFKINTRGEYVNTLKLVPHSVETRTGKRKVIDVNGIVKALECDEYLKIAVLERYKNTGKKTVGFIEGFGLKNCTIAQSIAHDSHNIIVIGDNDEDMALAVNTIIKLQGGTVMVSKGEVLGELSLPIGGLITSDDPYIVAEKVKSMSKIAREHGVKGDFDPFLTLGFMALPVIPDIKITARGIFNYEKFNFVDIFTEE</sequence>
<dbReference type="PANTHER" id="PTHR11113:SF2">
    <property type="entry name" value="ADENINE DEAMINASE"/>
    <property type="match status" value="1"/>
</dbReference>
<dbReference type="Gene3D" id="2.30.40.10">
    <property type="entry name" value="Urease, subunit C, domain 1"/>
    <property type="match status" value="1"/>
</dbReference>
<feature type="domain" description="Adenine deaminase C-terminal" evidence="8">
    <location>
        <begin position="390"/>
        <end position="556"/>
    </location>
</feature>
<dbReference type="SUPFAM" id="SSF51338">
    <property type="entry name" value="Composite domain of metallo-dependent hydrolases"/>
    <property type="match status" value="1"/>
</dbReference>
<dbReference type="Pfam" id="PF13382">
    <property type="entry name" value="Adenine_deam_C"/>
    <property type="match status" value="1"/>
</dbReference>
<evidence type="ECO:0000313" key="9">
    <source>
        <dbReference type="EMBL" id="MFL0247869.1"/>
    </source>
</evidence>
<comment type="caution">
    <text evidence="9">The sequence shown here is derived from an EMBL/GenBank/DDBJ whole genome shotgun (WGS) entry which is preliminary data.</text>
</comment>
<dbReference type="GO" id="GO:0000034">
    <property type="term" value="F:adenine deaminase activity"/>
    <property type="evidence" value="ECO:0007669"/>
    <property type="project" value="UniProtKB-EC"/>
</dbReference>
<evidence type="ECO:0000256" key="6">
    <source>
        <dbReference type="HAMAP-Rule" id="MF_01518"/>
    </source>
</evidence>
<comment type="cofactor">
    <cofactor evidence="6">
        <name>Mn(2+)</name>
        <dbReference type="ChEBI" id="CHEBI:29035"/>
    </cofactor>
</comment>
<dbReference type="SUPFAM" id="SSF51556">
    <property type="entry name" value="Metallo-dependent hydrolases"/>
    <property type="match status" value="1"/>
</dbReference>
<evidence type="ECO:0000256" key="1">
    <source>
        <dbReference type="ARBA" id="ARBA00006773"/>
    </source>
</evidence>
<dbReference type="CDD" id="cd01295">
    <property type="entry name" value="AdeC"/>
    <property type="match status" value="1"/>
</dbReference>
<dbReference type="Pfam" id="PF01979">
    <property type="entry name" value="Amidohydro_1"/>
    <property type="match status" value="1"/>
</dbReference>
<evidence type="ECO:0000259" key="7">
    <source>
        <dbReference type="Pfam" id="PF01979"/>
    </source>
</evidence>
<reference evidence="9 10" key="1">
    <citation type="submission" date="2024-11" db="EMBL/GenBank/DDBJ databases">
        <authorList>
            <person name="Heng Y.C."/>
            <person name="Lim A.C.H."/>
            <person name="Lee J.K.Y."/>
            <person name="Kittelmann S."/>
        </authorList>
    </citation>
    <scope>NUCLEOTIDE SEQUENCE [LARGE SCALE GENOMIC DNA]</scope>
    <source>
        <strain evidence="9 10">WILCCON 0185</strain>
    </source>
</reference>
<comment type="catalytic activity">
    <reaction evidence="5 6">
        <text>adenine + H2O + H(+) = hypoxanthine + NH4(+)</text>
        <dbReference type="Rhea" id="RHEA:23688"/>
        <dbReference type="ChEBI" id="CHEBI:15377"/>
        <dbReference type="ChEBI" id="CHEBI:15378"/>
        <dbReference type="ChEBI" id="CHEBI:16708"/>
        <dbReference type="ChEBI" id="CHEBI:17368"/>
        <dbReference type="ChEBI" id="CHEBI:28938"/>
        <dbReference type="EC" id="3.5.4.2"/>
    </reaction>
</comment>
<accession>A0ABW8T5L0</accession>
<evidence type="ECO:0000256" key="2">
    <source>
        <dbReference type="ARBA" id="ARBA00012782"/>
    </source>
</evidence>
<evidence type="ECO:0000256" key="3">
    <source>
        <dbReference type="ARBA" id="ARBA00022801"/>
    </source>
</evidence>
<keyword evidence="4 6" id="KW-0464">Manganese</keyword>
<dbReference type="InterPro" id="IPR006679">
    <property type="entry name" value="Adenine_deam"/>
</dbReference>
<proteinExistence type="inferred from homology"/>
<feature type="domain" description="Amidohydrolase-related" evidence="7">
    <location>
        <begin position="65"/>
        <end position="344"/>
    </location>
</feature>
<dbReference type="EMBL" id="JBJHZZ010000010">
    <property type="protein sequence ID" value="MFL0247869.1"/>
    <property type="molecule type" value="Genomic_DNA"/>
</dbReference>
<dbReference type="Proteomes" id="UP001623591">
    <property type="component" value="Unassembled WGS sequence"/>
</dbReference>
<organism evidence="9 10">
    <name type="scientific">Candidatus Clostridium stratigraminis</name>
    <dbReference type="NCBI Taxonomy" id="3381661"/>
    <lineage>
        <taxon>Bacteria</taxon>
        <taxon>Bacillati</taxon>
        <taxon>Bacillota</taxon>
        <taxon>Clostridia</taxon>
        <taxon>Eubacteriales</taxon>
        <taxon>Clostridiaceae</taxon>
        <taxon>Clostridium</taxon>
    </lineage>
</organism>
<comment type="similarity">
    <text evidence="1 6">Belongs to the metallo-dependent hydrolases superfamily. Adenine deaminase family.</text>
</comment>
<dbReference type="InterPro" id="IPR026912">
    <property type="entry name" value="Adenine_deam_C"/>
</dbReference>
<dbReference type="EC" id="3.5.4.2" evidence="2 6"/>
<evidence type="ECO:0000256" key="5">
    <source>
        <dbReference type="ARBA" id="ARBA00047720"/>
    </source>
</evidence>
<dbReference type="InterPro" id="IPR006680">
    <property type="entry name" value="Amidohydro-rel"/>
</dbReference>
<dbReference type="InterPro" id="IPR032466">
    <property type="entry name" value="Metal_Hydrolase"/>
</dbReference>
<dbReference type="InterPro" id="IPR011059">
    <property type="entry name" value="Metal-dep_hydrolase_composite"/>
</dbReference>
<evidence type="ECO:0000259" key="8">
    <source>
        <dbReference type="Pfam" id="PF13382"/>
    </source>
</evidence>
<dbReference type="RefSeq" id="WP_406770301.1">
    <property type="nucleotide sequence ID" value="NZ_JBJHZZ010000010.1"/>
</dbReference>
<keyword evidence="10" id="KW-1185">Reference proteome</keyword>
<gene>
    <name evidence="6 9" type="primary">ade</name>
    <name evidence="9" type="ORF">ACJDUG_12895</name>
</gene>
<dbReference type="NCBIfam" id="TIGR01178">
    <property type="entry name" value="ade"/>
    <property type="match status" value="1"/>
</dbReference>
<name>A0ABW8T5L0_9CLOT</name>
<dbReference type="Gene3D" id="3.20.20.140">
    <property type="entry name" value="Metal-dependent hydrolases"/>
    <property type="match status" value="1"/>
</dbReference>
<dbReference type="PANTHER" id="PTHR11113">
    <property type="entry name" value="N-ACETYLGLUCOSAMINE-6-PHOSPHATE DEACETYLASE"/>
    <property type="match status" value="1"/>
</dbReference>
<dbReference type="HAMAP" id="MF_01518">
    <property type="entry name" value="Adenine_deamin"/>
    <property type="match status" value="1"/>
</dbReference>
<evidence type="ECO:0000256" key="4">
    <source>
        <dbReference type="ARBA" id="ARBA00023211"/>
    </source>
</evidence>
<keyword evidence="3 6" id="KW-0378">Hydrolase</keyword>